<dbReference type="AlphaFoldDB" id="A0A2S5RAB8"/>
<accession>A0A2S5RAB8</accession>
<proteinExistence type="predicted"/>
<gene>
    <name evidence="1" type="ORF">HCUR_00600</name>
</gene>
<evidence type="ECO:0008006" key="3">
    <source>
        <dbReference type="Google" id="ProtNLM"/>
    </source>
</evidence>
<protein>
    <recommendedName>
        <fullName evidence="3">Tc1-like transposase DDE domain-containing protein</fullName>
    </recommendedName>
</protein>
<comment type="caution">
    <text evidence="1">The sequence shown here is derived from an EMBL/GenBank/DDBJ whole genome shotgun (WGS) entry which is preliminary data.</text>
</comment>
<name>A0A2S5RAB8_9PROT</name>
<evidence type="ECO:0000313" key="2">
    <source>
        <dbReference type="Proteomes" id="UP000239425"/>
    </source>
</evidence>
<dbReference type="Proteomes" id="UP000239425">
    <property type="component" value="Unassembled WGS sequence"/>
</dbReference>
<reference evidence="1 2" key="1">
    <citation type="submission" date="2017-11" db="EMBL/GenBank/DDBJ databases">
        <title>Comparative genomic analysis of Holospora spp., intranuclear symbionts of paramecia.</title>
        <authorList>
            <person name="Garushyants S.K."/>
            <person name="Beliavskaya A."/>
            <person name="Malko D.B."/>
            <person name="Logacheva M.D."/>
            <person name="Rautian M.S."/>
            <person name="Gelfand M.S."/>
        </authorList>
    </citation>
    <scope>NUCLEOTIDE SEQUENCE [LARGE SCALE GENOMIC DNA]</scope>
    <source>
        <strain evidence="2">02AZ16</strain>
    </source>
</reference>
<dbReference type="EMBL" id="PHHC01000079">
    <property type="protein sequence ID" value="PPE04065.1"/>
    <property type="molecule type" value="Genomic_DNA"/>
</dbReference>
<sequence>MDNAVFHQGKAIEKMIKDLGHTLPNSLFS</sequence>
<organism evidence="1 2">
    <name type="scientific">Holospora curviuscula</name>
    <dbReference type="NCBI Taxonomy" id="1082868"/>
    <lineage>
        <taxon>Bacteria</taxon>
        <taxon>Pseudomonadati</taxon>
        <taxon>Pseudomonadota</taxon>
        <taxon>Alphaproteobacteria</taxon>
        <taxon>Holosporales</taxon>
        <taxon>Holosporaceae</taxon>
        <taxon>Holospora</taxon>
    </lineage>
</organism>
<keyword evidence="2" id="KW-1185">Reference proteome</keyword>
<evidence type="ECO:0000313" key="1">
    <source>
        <dbReference type="EMBL" id="PPE04065.1"/>
    </source>
</evidence>